<reference evidence="4 5" key="1">
    <citation type="submission" date="2013-08" db="EMBL/GenBank/DDBJ databases">
        <authorList>
            <person name="Huang J."/>
            <person name="Wang G."/>
        </authorList>
    </citation>
    <scope>NUCLEOTIDE SEQUENCE [LARGE SCALE GENOMIC DNA]</scope>
    <source>
        <strain evidence="4 5">JSM 072002</strain>
    </source>
</reference>
<evidence type="ECO:0000256" key="1">
    <source>
        <dbReference type="ARBA" id="ARBA00023157"/>
    </source>
</evidence>
<dbReference type="PANTHER" id="PTHR42852:SF13">
    <property type="entry name" value="PROTEIN DIPZ"/>
    <property type="match status" value="1"/>
</dbReference>
<feature type="domain" description="Thioredoxin" evidence="3">
    <location>
        <begin position="53"/>
        <end position="190"/>
    </location>
</feature>
<dbReference type="GO" id="GO:0016209">
    <property type="term" value="F:antioxidant activity"/>
    <property type="evidence" value="ECO:0007669"/>
    <property type="project" value="InterPro"/>
</dbReference>
<feature type="transmembrane region" description="Helical" evidence="2">
    <location>
        <begin position="6"/>
        <end position="24"/>
    </location>
</feature>
<dbReference type="InterPro" id="IPR036249">
    <property type="entry name" value="Thioredoxin-like_sf"/>
</dbReference>
<dbReference type="CDD" id="cd02966">
    <property type="entry name" value="TlpA_like_family"/>
    <property type="match status" value="1"/>
</dbReference>
<protein>
    <recommendedName>
        <fullName evidence="3">Thioredoxin domain-containing protein</fullName>
    </recommendedName>
</protein>
<evidence type="ECO:0000259" key="3">
    <source>
        <dbReference type="PROSITE" id="PS51352"/>
    </source>
</evidence>
<name>A0A0A5HMX9_9BACI</name>
<evidence type="ECO:0000313" key="4">
    <source>
        <dbReference type="EMBL" id="KGX84962.1"/>
    </source>
</evidence>
<dbReference type="AlphaFoldDB" id="A0A0A5HMX9"/>
<keyword evidence="2" id="KW-1133">Transmembrane helix</keyword>
<evidence type="ECO:0000256" key="2">
    <source>
        <dbReference type="SAM" id="Phobius"/>
    </source>
</evidence>
<dbReference type="InterPro" id="IPR017937">
    <property type="entry name" value="Thioredoxin_CS"/>
</dbReference>
<organism evidence="4 5">
    <name type="scientific">Pontibacillus litoralis JSM 072002</name>
    <dbReference type="NCBI Taxonomy" id="1385512"/>
    <lineage>
        <taxon>Bacteria</taxon>
        <taxon>Bacillati</taxon>
        <taxon>Bacillota</taxon>
        <taxon>Bacilli</taxon>
        <taxon>Bacillales</taxon>
        <taxon>Bacillaceae</taxon>
        <taxon>Pontibacillus</taxon>
    </lineage>
</organism>
<dbReference type="PANTHER" id="PTHR42852">
    <property type="entry name" value="THIOL:DISULFIDE INTERCHANGE PROTEIN DSBE"/>
    <property type="match status" value="1"/>
</dbReference>
<dbReference type="InterPro" id="IPR050553">
    <property type="entry name" value="Thioredoxin_ResA/DsbE_sf"/>
</dbReference>
<dbReference type="GO" id="GO:0016491">
    <property type="term" value="F:oxidoreductase activity"/>
    <property type="evidence" value="ECO:0007669"/>
    <property type="project" value="InterPro"/>
</dbReference>
<dbReference type="SUPFAM" id="SSF52833">
    <property type="entry name" value="Thioredoxin-like"/>
    <property type="match status" value="1"/>
</dbReference>
<dbReference type="EMBL" id="AVPG01000028">
    <property type="protein sequence ID" value="KGX84962.1"/>
    <property type="molecule type" value="Genomic_DNA"/>
</dbReference>
<dbReference type="STRING" id="1385512.N784_11345"/>
<proteinExistence type="predicted"/>
<comment type="caution">
    <text evidence="4">The sequence shown here is derived from an EMBL/GenBank/DDBJ whole genome shotgun (WGS) entry which is preliminary data.</text>
</comment>
<keyword evidence="1" id="KW-1015">Disulfide bond</keyword>
<dbReference type="Pfam" id="PF00578">
    <property type="entry name" value="AhpC-TSA"/>
    <property type="match status" value="1"/>
</dbReference>
<dbReference type="Proteomes" id="UP000030401">
    <property type="component" value="Unassembled WGS sequence"/>
</dbReference>
<keyword evidence="2" id="KW-0812">Transmembrane</keyword>
<dbReference type="eggNOG" id="COG0526">
    <property type="taxonomic scope" value="Bacteria"/>
</dbReference>
<dbReference type="InterPro" id="IPR000866">
    <property type="entry name" value="AhpC/TSA"/>
</dbReference>
<dbReference type="InterPro" id="IPR013766">
    <property type="entry name" value="Thioredoxin_domain"/>
</dbReference>
<dbReference type="PROSITE" id="PS00194">
    <property type="entry name" value="THIOREDOXIN_1"/>
    <property type="match status" value="1"/>
</dbReference>
<keyword evidence="5" id="KW-1185">Reference proteome</keyword>
<keyword evidence="2" id="KW-0472">Membrane</keyword>
<dbReference type="PROSITE" id="PS51352">
    <property type="entry name" value="THIOREDOXIN_2"/>
    <property type="match status" value="1"/>
</dbReference>
<dbReference type="RefSeq" id="WP_036835856.1">
    <property type="nucleotide sequence ID" value="NZ_AVPG01000028.1"/>
</dbReference>
<sequence>MSLKKAVVLIIVGAMFGFLVYDLVGKQEEMAAPSEKENFEVQDEAISNAEIGLQVGDQAPDFQLTTLNGEQVSLSDYKGQKVMLNFWASWCPPCRAEMPDMEKFYQNTDIQILAVDLTQTETSIDSVQQFVSEHELTFPILLDEDSSVAANYQIRPIPTTYMIDSSGTIQHKSLGAMNYERMMQQYESMN</sequence>
<evidence type="ECO:0000313" key="5">
    <source>
        <dbReference type="Proteomes" id="UP000030401"/>
    </source>
</evidence>
<accession>A0A0A5HMX9</accession>
<gene>
    <name evidence="4" type="ORF">N784_11345</name>
</gene>
<dbReference type="OrthoDB" id="25753at2"/>
<dbReference type="Gene3D" id="3.40.30.10">
    <property type="entry name" value="Glutaredoxin"/>
    <property type="match status" value="1"/>
</dbReference>